<keyword evidence="5" id="KW-0560">Oxidoreductase</keyword>
<dbReference type="Pfam" id="PF02913">
    <property type="entry name" value="FAD-oxidase_C"/>
    <property type="match status" value="1"/>
</dbReference>
<organism evidence="7 8">
    <name type="scientific">Geotalea uraniireducens (strain Rf4)</name>
    <name type="common">Geobacter uraniireducens</name>
    <dbReference type="NCBI Taxonomy" id="351605"/>
    <lineage>
        <taxon>Bacteria</taxon>
        <taxon>Pseudomonadati</taxon>
        <taxon>Thermodesulfobacteriota</taxon>
        <taxon>Desulfuromonadia</taxon>
        <taxon>Geobacterales</taxon>
        <taxon>Geobacteraceae</taxon>
        <taxon>Geotalea</taxon>
    </lineage>
</organism>
<evidence type="ECO:0000313" key="7">
    <source>
        <dbReference type="EMBL" id="ABQ24860.1"/>
    </source>
</evidence>
<dbReference type="KEGG" id="gur:Gura_0648"/>
<gene>
    <name evidence="7" type="ordered locus">Gura_0648</name>
</gene>
<evidence type="ECO:0000313" key="8">
    <source>
        <dbReference type="Proteomes" id="UP000006695"/>
    </source>
</evidence>
<protein>
    <submittedName>
        <fullName evidence="7">FAD linked oxidase domain protein</fullName>
    </submittedName>
</protein>
<evidence type="ECO:0000256" key="3">
    <source>
        <dbReference type="ARBA" id="ARBA00022630"/>
    </source>
</evidence>
<dbReference type="Pfam" id="PF01565">
    <property type="entry name" value="FAD_binding_4"/>
    <property type="match status" value="1"/>
</dbReference>
<dbReference type="PANTHER" id="PTHR42934">
    <property type="entry name" value="GLYCOLATE OXIDASE SUBUNIT GLCD"/>
    <property type="match status" value="1"/>
</dbReference>
<dbReference type="RefSeq" id="WP_011937584.1">
    <property type="nucleotide sequence ID" value="NC_009483.1"/>
</dbReference>
<evidence type="ECO:0000256" key="1">
    <source>
        <dbReference type="ARBA" id="ARBA00001974"/>
    </source>
</evidence>
<dbReference type="SUPFAM" id="SSF55103">
    <property type="entry name" value="FAD-linked oxidases, C-terminal domain"/>
    <property type="match status" value="1"/>
</dbReference>
<comment type="cofactor">
    <cofactor evidence="1">
        <name>FAD</name>
        <dbReference type="ChEBI" id="CHEBI:57692"/>
    </cofactor>
</comment>
<dbReference type="EMBL" id="CP000698">
    <property type="protein sequence ID" value="ABQ24860.1"/>
    <property type="molecule type" value="Genomic_DNA"/>
</dbReference>
<accession>A5GC40</accession>
<dbReference type="AlphaFoldDB" id="A5GC40"/>
<dbReference type="InterPro" id="IPR006094">
    <property type="entry name" value="Oxid_FAD_bind_N"/>
</dbReference>
<proteinExistence type="inferred from homology"/>
<evidence type="ECO:0000259" key="6">
    <source>
        <dbReference type="PROSITE" id="PS51387"/>
    </source>
</evidence>
<dbReference type="FunFam" id="1.10.45.10:FF:000001">
    <property type="entry name" value="D-lactate dehydrogenase mitochondrial"/>
    <property type="match status" value="1"/>
</dbReference>
<dbReference type="InterPro" id="IPR016166">
    <property type="entry name" value="FAD-bd_PCMH"/>
</dbReference>
<evidence type="ECO:0000256" key="5">
    <source>
        <dbReference type="ARBA" id="ARBA00023002"/>
    </source>
</evidence>
<evidence type="ECO:0000256" key="4">
    <source>
        <dbReference type="ARBA" id="ARBA00022827"/>
    </source>
</evidence>
<dbReference type="InterPro" id="IPR051914">
    <property type="entry name" value="FAD-linked_OxidoTrans_Type4"/>
</dbReference>
<name>A5GC40_GEOUR</name>
<dbReference type="Gene3D" id="3.30.465.10">
    <property type="match status" value="1"/>
</dbReference>
<dbReference type="PROSITE" id="PS51387">
    <property type="entry name" value="FAD_PCMH"/>
    <property type="match status" value="1"/>
</dbReference>
<feature type="domain" description="FAD-binding PCMH-type" evidence="6">
    <location>
        <begin position="36"/>
        <end position="215"/>
    </location>
</feature>
<dbReference type="OrthoDB" id="9811557at2"/>
<keyword evidence="4" id="KW-0274">FAD</keyword>
<dbReference type="InterPro" id="IPR016164">
    <property type="entry name" value="FAD-linked_Oxase-like_C"/>
</dbReference>
<dbReference type="SUPFAM" id="SSF56176">
    <property type="entry name" value="FAD-binding/transporter-associated domain-like"/>
    <property type="match status" value="1"/>
</dbReference>
<comment type="similarity">
    <text evidence="2">Belongs to the FAD-binding oxidoreductase/transferase type 4 family.</text>
</comment>
<dbReference type="Gene3D" id="1.10.45.10">
    <property type="entry name" value="Vanillyl-alcohol Oxidase, Chain A, domain 4"/>
    <property type="match status" value="1"/>
</dbReference>
<dbReference type="PANTHER" id="PTHR42934:SF3">
    <property type="entry name" value="D-LACTATE DEHYDROGENASE"/>
    <property type="match status" value="1"/>
</dbReference>
<keyword evidence="3" id="KW-0285">Flavoprotein</keyword>
<reference evidence="7 8" key="1">
    <citation type="submission" date="2007-05" db="EMBL/GenBank/DDBJ databases">
        <title>Complete sequence of Geobacter uraniireducens Rf4.</title>
        <authorList>
            <consortium name="US DOE Joint Genome Institute"/>
            <person name="Copeland A."/>
            <person name="Lucas S."/>
            <person name="Lapidus A."/>
            <person name="Barry K."/>
            <person name="Detter J.C."/>
            <person name="Glavina del Rio T."/>
            <person name="Hammon N."/>
            <person name="Israni S."/>
            <person name="Dalin E."/>
            <person name="Tice H."/>
            <person name="Pitluck S."/>
            <person name="Chertkov O."/>
            <person name="Brettin T."/>
            <person name="Bruce D."/>
            <person name="Han C."/>
            <person name="Schmutz J."/>
            <person name="Larimer F."/>
            <person name="Land M."/>
            <person name="Hauser L."/>
            <person name="Kyrpides N."/>
            <person name="Mikhailova N."/>
            <person name="Shelobolina E."/>
            <person name="Aklujkar M."/>
            <person name="Lovley D."/>
            <person name="Richardson P."/>
        </authorList>
    </citation>
    <scope>NUCLEOTIDE SEQUENCE [LARGE SCALE GENOMIC DNA]</scope>
    <source>
        <strain evidence="7 8">Rf4</strain>
    </source>
</reference>
<dbReference type="GO" id="GO:0016491">
    <property type="term" value="F:oxidoreductase activity"/>
    <property type="evidence" value="ECO:0007669"/>
    <property type="project" value="UniProtKB-KW"/>
</dbReference>
<dbReference type="Proteomes" id="UP000006695">
    <property type="component" value="Chromosome"/>
</dbReference>
<dbReference type="InterPro" id="IPR016169">
    <property type="entry name" value="FAD-bd_PCMH_sub2"/>
</dbReference>
<dbReference type="Gene3D" id="3.30.70.2740">
    <property type="match status" value="1"/>
</dbReference>
<dbReference type="FunFam" id="3.30.70.2740:FF:000001">
    <property type="entry name" value="D-lactate dehydrogenase mitochondrial"/>
    <property type="match status" value="1"/>
</dbReference>
<dbReference type="STRING" id="351605.Gura_0648"/>
<dbReference type="InterPro" id="IPR036318">
    <property type="entry name" value="FAD-bd_PCMH-like_sf"/>
</dbReference>
<dbReference type="GO" id="GO:0071949">
    <property type="term" value="F:FAD binding"/>
    <property type="evidence" value="ECO:0007669"/>
    <property type="project" value="InterPro"/>
</dbReference>
<dbReference type="HOGENOM" id="CLU_017779_9_2_7"/>
<dbReference type="InterPro" id="IPR004113">
    <property type="entry name" value="FAD-bd_oxidored_4_C"/>
</dbReference>
<keyword evidence="8" id="KW-1185">Reference proteome</keyword>
<evidence type="ECO:0000256" key="2">
    <source>
        <dbReference type="ARBA" id="ARBA00008000"/>
    </source>
</evidence>
<sequence length="459" mass="49799">MLEPRIIEKLKQIIGADNTATERQDLLCYGYDATQMEFLPDVVVHPANADEVSQVLKLANAEKIPVFPRGAGSGFSGGALPKGGGIVLVTTRMNRIIRIDTDNLVAEVEPGVVTEQFQEAVEKLGLFYPPDPASLKFSTLGGNVAECAGGPRAVKYGVTKDFVMGLELVLPTGEIIRTGGETVKGVVGYDLTKLVCGSEGTLGVITRIIFKLLPYPDAKKTMLAVFDSIDGAATAVSTIIKGKIIPTTLEFMDHATIQCVDRRFNLGLPAEGRALLIIEVDGDRDLIEKQAGQIHDLIKPLGLVQFRVARDAAESEQLWKVRRLVSPSLRDVNPTKYNEDIVVPRSKVPDVIRRIEKIQQRYDIPIVNFGHAGDGNIHVNVMIDKEIPGMEEKAHEAIKEIFQAALDLGGTMSGEHGVGLSKAPYIPLELSPVQIATMKAIKGALDPNNILNPGKMFPE</sequence>
<dbReference type="InterPro" id="IPR016171">
    <property type="entry name" value="Vanillyl_alc_oxidase_C-sub2"/>
</dbReference>